<dbReference type="InterPro" id="IPR029058">
    <property type="entry name" value="AB_hydrolase_fold"/>
</dbReference>
<reference evidence="2" key="1">
    <citation type="submission" date="2014-03" db="EMBL/GenBank/DDBJ databases">
        <authorList>
            <person name="Aksoy S."/>
            <person name="Warren W."/>
            <person name="Wilson R.K."/>
        </authorList>
    </citation>
    <scope>NUCLEOTIDE SEQUENCE [LARGE SCALE GENOMIC DNA]</scope>
    <source>
        <strain evidence="2">IAEA</strain>
    </source>
</reference>
<dbReference type="VEuPathDB" id="VectorBase:GBRI017050"/>
<keyword evidence="2" id="KW-1185">Reference proteome</keyword>
<proteinExistence type="predicted"/>
<protein>
    <submittedName>
        <fullName evidence="1">Uncharacterized protein</fullName>
    </submittedName>
</protein>
<dbReference type="EnsemblMetazoa" id="GBRI017050-RA">
    <property type="protein sequence ID" value="GBRI017050-PA"/>
    <property type="gene ID" value="GBRI017050"/>
</dbReference>
<evidence type="ECO:0000313" key="2">
    <source>
        <dbReference type="Proteomes" id="UP000091820"/>
    </source>
</evidence>
<dbReference type="Proteomes" id="UP000091820">
    <property type="component" value="Unassembled WGS sequence"/>
</dbReference>
<dbReference type="Gene3D" id="3.40.50.1820">
    <property type="entry name" value="alpha/beta hydrolase"/>
    <property type="match status" value="1"/>
</dbReference>
<accession>A0A1A9WEU0</accession>
<dbReference type="AlphaFoldDB" id="A0A1A9WEU0"/>
<evidence type="ECO:0000313" key="1">
    <source>
        <dbReference type="EnsemblMetazoa" id="GBRI017050-PA"/>
    </source>
</evidence>
<organism evidence="1 2">
    <name type="scientific">Glossina brevipalpis</name>
    <dbReference type="NCBI Taxonomy" id="37001"/>
    <lineage>
        <taxon>Eukaryota</taxon>
        <taxon>Metazoa</taxon>
        <taxon>Ecdysozoa</taxon>
        <taxon>Arthropoda</taxon>
        <taxon>Hexapoda</taxon>
        <taxon>Insecta</taxon>
        <taxon>Pterygota</taxon>
        <taxon>Neoptera</taxon>
        <taxon>Endopterygota</taxon>
        <taxon>Diptera</taxon>
        <taxon>Brachycera</taxon>
        <taxon>Muscomorpha</taxon>
        <taxon>Hippoboscoidea</taxon>
        <taxon>Glossinidae</taxon>
        <taxon>Glossina</taxon>
    </lineage>
</organism>
<name>A0A1A9WEU0_9MUSC</name>
<sequence length="121" mass="13918">MCKSHNAINCKLIVVYRKSCTVHIDGGSSSGTSLYQHHHHPEDQPGKQAIFWEFTSREMRGVHDDIPFIIDFILRETNRQQLHYIISNILNALLCFGDLNDGLNDWLATLQDVEELHQCLT</sequence>
<reference evidence="1" key="2">
    <citation type="submission" date="2020-05" db="UniProtKB">
        <authorList>
            <consortium name="EnsemblMetazoa"/>
        </authorList>
    </citation>
    <scope>IDENTIFICATION</scope>
    <source>
        <strain evidence="1">IAEA</strain>
    </source>
</reference>